<dbReference type="Gene3D" id="3.40.190.10">
    <property type="entry name" value="Periplasmic binding protein-like II"/>
    <property type="match status" value="2"/>
</dbReference>
<reference evidence="2 3" key="1">
    <citation type="submission" date="2019-03" db="EMBL/GenBank/DDBJ databases">
        <title>Draft genome sequences of novel Actinobacteria.</title>
        <authorList>
            <person name="Sahin N."/>
            <person name="Ay H."/>
            <person name="Saygin H."/>
        </authorList>
    </citation>
    <scope>NUCLEOTIDE SEQUENCE [LARGE SCALE GENOMIC DNA]</scope>
    <source>
        <strain evidence="2 3">16K404</strain>
    </source>
</reference>
<dbReference type="Pfam" id="PF09084">
    <property type="entry name" value="NMT1"/>
    <property type="match status" value="1"/>
</dbReference>
<dbReference type="InterPro" id="IPR006311">
    <property type="entry name" value="TAT_signal"/>
</dbReference>
<dbReference type="InterPro" id="IPR015168">
    <property type="entry name" value="SsuA/THI5"/>
</dbReference>
<dbReference type="OrthoDB" id="8877897at2"/>
<evidence type="ECO:0000259" key="1">
    <source>
        <dbReference type="Pfam" id="PF09084"/>
    </source>
</evidence>
<organism evidence="2 3">
    <name type="scientific">Saccharopolyspora aridisoli</name>
    <dbReference type="NCBI Taxonomy" id="2530385"/>
    <lineage>
        <taxon>Bacteria</taxon>
        <taxon>Bacillati</taxon>
        <taxon>Actinomycetota</taxon>
        <taxon>Actinomycetes</taxon>
        <taxon>Pseudonocardiales</taxon>
        <taxon>Pseudonocardiaceae</taxon>
        <taxon>Saccharopolyspora</taxon>
    </lineage>
</organism>
<dbReference type="RefSeq" id="WP_132618389.1">
    <property type="nucleotide sequence ID" value="NZ_SMKV01000001.1"/>
</dbReference>
<dbReference type="EMBL" id="SMKV01000001">
    <property type="protein sequence ID" value="TDC96768.1"/>
    <property type="molecule type" value="Genomic_DNA"/>
</dbReference>
<accession>A0A4R4UW15</accession>
<dbReference type="PROSITE" id="PS51257">
    <property type="entry name" value="PROKAR_LIPOPROTEIN"/>
    <property type="match status" value="1"/>
</dbReference>
<dbReference type="PANTHER" id="PTHR30024:SF2">
    <property type="entry name" value="ABC TRANSPORTER SUBSTRATE-BINDING PROTEIN"/>
    <property type="match status" value="1"/>
</dbReference>
<name>A0A4R4UW15_9PSEU</name>
<protein>
    <submittedName>
        <fullName evidence="2">ABC transporter substrate-binding protein</fullName>
    </submittedName>
</protein>
<gene>
    <name evidence="2" type="ORF">E1161_00630</name>
</gene>
<keyword evidence="3" id="KW-1185">Reference proteome</keyword>
<sequence>MPSSPRRPLGRRDFLRLGLSTLPTAAVLSGCAASSAAPRGETTVVRYQGWSGQVTFPELAADLGLLGDVHLEWIGNTTSGPQDIQATVTGDIDIGGAFNGSILRLVAAGAPITAVVSYYGSDALSNAGYFVLDGSPLRGAADLHGAAVGMNTVGAHHQDVLGIYLRRNGFSDSEIRDVQPVVVPPVSSEQALRSGQLDVSTMTGAVSEKAKARGGIRTLFTDFELLGAFSAGCYVLRDEFIAANPGTTRALVAGIAKAVRWSQTRPYPEVVARFTDIIRRRGRNEDTKTAAYWRSSGVAGPGGAIAAREFSHWLERLVESGVIQPGAVDVSRIHTNEFNPFA</sequence>
<proteinExistence type="predicted"/>
<comment type="caution">
    <text evidence="2">The sequence shown here is derived from an EMBL/GenBank/DDBJ whole genome shotgun (WGS) entry which is preliminary data.</text>
</comment>
<feature type="domain" description="SsuA/THI5-like" evidence="1">
    <location>
        <begin position="82"/>
        <end position="266"/>
    </location>
</feature>
<dbReference type="SUPFAM" id="SSF53850">
    <property type="entry name" value="Periplasmic binding protein-like II"/>
    <property type="match status" value="1"/>
</dbReference>
<dbReference type="PROSITE" id="PS51318">
    <property type="entry name" value="TAT"/>
    <property type="match status" value="1"/>
</dbReference>
<evidence type="ECO:0000313" key="2">
    <source>
        <dbReference type="EMBL" id="TDC96768.1"/>
    </source>
</evidence>
<dbReference type="PANTHER" id="PTHR30024">
    <property type="entry name" value="ALIPHATIC SULFONATES-BINDING PROTEIN-RELATED"/>
    <property type="match status" value="1"/>
</dbReference>
<dbReference type="AlphaFoldDB" id="A0A4R4UW15"/>
<evidence type="ECO:0000313" key="3">
    <source>
        <dbReference type="Proteomes" id="UP000294744"/>
    </source>
</evidence>
<dbReference type="Proteomes" id="UP000294744">
    <property type="component" value="Unassembled WGS sequence"/>
</dbReference>